<reference evidence="1 2" key="1">
    <citation type="submission" date="2022-08" db="EMBL/GenBank/DDBJ databases">
        <title>Bacterial and archaeal communities from various locations to study Microbial Dark Matter (Phase II).</title>
        <authorList>
            <person name="Stepanauskas R."/>
        </authorList>
    </citation>
    <scope>NUCLEOTIDE SEQUENCE [LARGE SCALE GENOMIC DNA]</scope>
    <source>
        <strain evidence="1 2">PD1</strain>
    </source>
</reference>
<comment type="caution">
    <text evidence="1">The sequence shown here is derived from an EMBL/GenBank/DDBJ whole genome shotgun (WGS) entry which is preliminary data.</text>
</comment>
<evidence type="ECO:0008006" key="3">
    <source>
        <dbReference type="Google" id="ProtNLM"/>
    </source>
</evidence>
<sequence length="196" mass="22130">MREGKWLFFGLAVLFLLLIAAWRMAITLNEGTQVTPHHTTIAGHGDEGSNIRVTGGLLVAEIPERGERWSLRFTASHYDTEKQSAITKDGICQVSRNNQVITVFHAPTIVVRFKEREMEMKGGVKILAMLPRLKVRLETLKWHWETGQLIGRGKVKIEGERFSAIADRLEGDTTLQQISLVGNIHLTWDTESGDRK</sequence>
<organism evidence="1 2">
    <name type="scientific">Candidatus Fervidibacter sacchari</name>
    <dbReference type="NCBI Taxonomy" id="1448929"/>
    <lineage>
        <taxon>Bacteria</taxon>
        <taxon>Candidatus Fervidibacterota</taxon>
        <taxon>Candidatus Fervidibacter</taxon>
    </lineage>
</organism>
<protein>
    <recommendedName>
        <fullName evidence="3">LPS export ABC transporter periplasmic protein LptC</fullName>
    </recommendedName>
</protein>
<proteinExistence type="predicted"/>
<evidence type="ECO:0000313" key="2">
    <source>
        <dbReference type="Proteomes" id="UP001204798"/>
    </source>
</evidence>
<accession>A0ABT2ESE1</accession>
<gene>
    <name evidence="1" type="ORF">M2350_003316</name>
</gene>
<name>A0ABT2ESE1_9BACT</name>
<dbReference type="Proteomes" id="UP001204798">
    <property type="component" value="Unassembled WGS sequence"/>
</dbReference>
<evidence type="ECO:0000313" key="1">
    <source>
        <dbReference type="EMBL" id="MCS3920879.1"/>
    </source>
</evidence>
<dbReference type="RefSeq" id="WP_259101134.1">
    <property type="nucleotide sequence ID" value="NZ_CP130454.1"/>
</dbReference>
<keyword evidence="2" id="KW-1185">Reference proteome</keyword>
<dbReference type="EMBL" id="JANUCP010000007">
    <property type="protein sequence ID" value="MCS3920879.1"/>
    <property type="molecule type" value="Genomic_DNA"/>
</dbReference>